<proteinExistence type="inferred from homology"/>
<evidence type="ECO:0000256" key="11">
    <source>
        <dbReference type="ARBA" id="ARBA00048899"/>
    </source>
</evidence>
<dbReference type="PANTHER" id="PTHR22760:SF1">
    <property type="entry name" value="DOL-P-MAN:MAN(7)GLCNAC(2)-PP-DOL ALPHA-1,6-MANNOSYLTRANSFERASE"/>
    <property type="match status" value="1"/>
</dbReference>
<keyword evidence="4 12" id="KW-0328">Glycosyltransferase</keyword>
<keyword evidence="5" id="KW-0808">Transferase</keyword>
<evidence type="ECO:0000256" key="10">
    <source>
        <dbReference type="ARBA" id="ARBA00044721"/>
    </source>
</evidence>
<keyword evidence="8 12" id="KW-1133">Transmembrane helix</keyword>
<comment type="catalytic activity">
    <reaction evidence="11">
        <text>an alpha-D-Man-(1-&gt;2)-alpha-D-Man-(1-&gt;2)-alpha-D-Man-(1-&gt;3)-[alpha-D-Man-(1-&gt;2)-alpha-D-Man-(1-&gt;3)-alpha-D-Man-(1-&gt;6)]-beta-D-Man-(1-&gt;4)-beta-D-GlcNAc-(1-&gt;4)-alpha-D-GlcNAc-diphospho-di-trans,poly-cis-dolichol + a di-trans,poly-cis-dolichyl beta-D-mannosyl phosphate = an alpha-D-Man-(1-&gt;2)-alpha-D-Man-(1-&gt;2)-alpha-D-Man-(1-&gt;3)-[alpha-D-Man-(1-&gt;2)-alpha-D-Man-(1-&gt;3)-[alpha-D-Man-(1-&gt;6)]-alpha-D-Man-(1-&gt;6)]-beta-D-Man-(1-&gt;4)-beta-D-GlcNAc-(1-&gt;4)-alpha-D-GlcNAc-diphospho-di-trans,poly-cis-dolichol + a di-trans,poly-cis-dolichyl phosphate + H(+)</text>
        <dbReference type="Rhea" id="RHEA:29535"/>
        <dbReference type="Rhea" id="RHEA-COMP:19498"/>
        <dbReference type="Rhea" id="RHEA-COMP:19501"/>
        <dbReference type="Rhea" id="RHEA-COMP:19518"/>
        <dbReference type="Rhea" id="RHEA-COMP:19519"/>
        <dbReference type="ChEBI" id="CHEBI:15378"/>
        <dbReference type="ChEBI" id="CHEBI:57683"/>
        <dbReference type="ChEBI" id="CHEBI:58211"/>
        <dbReference type="ChEBI" id="CHEBI:132517"/>
        <dbReference type="ChEBI" id="CHEBI:132519"/>
        <dbReference type="EC" id="2.4.1.260"/>
    </reaction>
    <physiologicalReaction direction="left-to-right" evidence="11">
        <dbReference type="Rhea" id="RHEA:29536"/>
    </physiologicalReaction>
</comment>
<reference evidence="13" key="1">
    <citation type="submission" date="2020-04" db="EMBL/GenBank/DDBJ databases">
        <authorList>
            <person name="Alioto T."/>
            <person name="Alioto T."/>
            <person name="Gomez Garrido J."/>
        </authorList>
    </citation>
    <scope>NUCLEOTIDE SEQUENCE</scope>
    <source>
        <strain evidence="13">A484AB</strain>
    </source>
</reference>
<comment type="caution">
    <text evidence="13">The sequence shown here is derived from an EMBL/GenBank/DDBJ whole genome shotgun (WGS) entry which is preliminary data.</text>
</comment>
<dbReference type="OrthoDB" id="19039at2759"/>
<dbReference type="PANTHER" id="PTHR22760">
    <property type="entry name" value="GLYCOSYLTRANSFERASE"/>
    <property type="match status" value="1"/>
</dbReference>
<sequence>LSAFYFWFSGNLAAFIWCSGYSIIIFRAELVLLMGMIILFELYHARISLLNAFLHAACAGITSLALTVVIDSYFWQRWCWPEAEVFWYNTVQNKSSDWGTSPFLWYFYSALPRAISLFTPFLIGYGMKYDKRTRVIFTMAIAFVLLFSFLPHKELRFVFYVIPLLNVVAAVGLNSM</sequence>
<dbReference type="GO" id="GO:0006487">
    <property type="term" value="P:protein N-linked glycosylation"/>
    <property type="evidence" value="ECO:0007669"/>
    <property type="project" value="TreeGrafter"/>
</dbReference>
<feature type="transmembrane region" description="Helical" evidence="12">
    <location>
        <begin position="157"/>
        <end position="175"/>
    </location>
</feature>
<evidence type="ECO:0000256" key="5">
    <source>
        <dbReference type="ARBA" id="ARBA00022679"/>
    </source>
</evidence>
<keyword evidence="7 12" id="KW-0256">Endoplasmic reticulum</keyword>
<dbReference type="AlphaFoldDB" id="A0A7D9HND5"/>
<comment type="similarity">
    <text evidence="3 12">Belongs to the glycosyltransferase 22 family.</text>
</comment>
<feature type="transmembrane region" description="Helical" evidence="12">
    <location>
        <begin position="12"/>
        <end position="40"/>
    </location>
</feature>
<feature type="non-terminal residue" evidence="13">
    <location>
        <position position="176"/>
    </location>
</feature>
<keyword evidence="9 12" id="KW-0472">Membrane</keyword>
<comment type="function">
    <text evidence="10">Mannosyltransferase that operates in the biosynthetic pathway of dolichol-linked oligosaccharides, the glycan precursors employed in protein asparagine (N)-glycosylation. The assembly of dolichol-linked oligosaccharides begins on the cytosolic side of the endoplasmic reticulum membrane and finishes in its lumen. The sequential addition of sugars to dolichol pyrophosphate produces dolichol-linked oligosaccharides containing fourteen sugars, including two GlcNAcs, nine mannoses and three glucoses. Once assembled, the oligosaccharide is transferred from the lipid to nascent proteins by oligosaccharyltransferases. In the lumen of the endoplasmic reticulum, adds the eighth mannose residue in an alpha-1,6 linkage onto Man(7)GlcNAc(2)-PP-dolichol to produce Man(8)GlcNAc(2)-PP-dolichol.</text>
</comment>
<evidence type="ECO:0000256" key="12">
    <source>
        <dbReference type="RuleBase" id="RU363075"/>
    </source>
</evidence>
<name>A0A7D9HND5_PARCT</name>
<evidence type="ECO:0000256" key="1">
    <source>
        <dbReference type="ARBA" id="ARBA00004477"/>
    </source>
</evidence>
<evidence type="ECO:0000256" key="8">
    <source>
        <dbReference type="ARBA" id="ARBA00022989"/>
    </source>
</evidence>
<feature type="transmembrane region" description="Helical" evidence="12">
    <location>
        <begin position="52"/>
        <end position="75"/>
    </location>
</feature>
<dbReference type="EC" id="2.4.1.-" evidence="12"/>
<evidence type="ECO:0000256" key="9">
    <source>
        <dbReference type="ARBA" id="ARBA00023136"/>
    </source>
</evidence>
<dbReference type="UniPathway" id="UPA00378"/>
<evidence type="ECO:0000313" key="14">
    <source>
        <dbReference type="Proteomes" id="UP001152795"/>
    </source>
</evidence>
<dbReference type="Pfam" id="PF03901">
    <property type="entry name" value="Glyco_transf_22"/>
    <property type="match status" value="1"/>
</dbReference>
<evidence type="ECO:0000313" key="13">
    <source>
        <dbReference type="EMBL" id="CAB3986780.1"/>
    </source>
</evidence>
<comment type="pathway">
    <text evidence="2">Protein modification; protein glycosylation.</text>
</comment>
<dbReference type="Proteomes" id="UP001152795">
    <property type="component" value="Unassembled WGS sequence"/>
</dbReference>
<gene>
    <name evidence="13" type="ORF">PACLA_8A027014</name>
</gene>
<evidence type="ECO:0000256" key="4">
    <source>
        <dbReference type="ARBA" id="ARBA00022676"/>
    </source>
</evidence>
<dbReference type="GO" id="GO:0052917">
    <property type="term" value="F:dol-P-Man:Man(7)GlcNAc(2)-PP-Dol alpha-1,6-mannosyltransferase activity"/>
    <property type="evidence" value="ECO:0007669"/>
    <property type="project" value="UniProtKB-EC"/>
</dbReference>
<dbReference type="EMBL" id="CACRXK020001070">
    <property type="protein sequence ID" value="CAB3986780.1"/>
    <property type="molecule type" value="Genomic_DNA"/>
</dbReference>
<keyword evidence="14" id="KW-1185">Reference proteome</keyword>
<evidence type="ECO:0000256" key="3">
    <source>
        <dbReference type="ARBA" id="ARBA00007063"/>
    </source>
</evidence>
<feature type="transmembrane region" description="Helical" evidence="12">
    <location>
        <begin position="103"/>
        <end position="123"/>
    </location>
</feature>
<evidence type="ECO:0000256" key="6">
    <source>
        <dbReference type="ARBA" id="ARBA00022692"/>
    </source>
</evidence>
<evidence type="ECO:0000256" key="7">
    <source>
        <dbReference type="ARBA" id="ARBA00022824"/>
    </source>
</evidence>
<feature type="transmembrane region" description="Helical" evidence="12">
    <location>
        <begin position="135"/>
        <end position="151"/>
    </location>
</feature>
<dbReference type="InterPro" id="IPR005599">
    <property type="entry name" value="GPI_mannosylTrfase"/>
</dbReference>
<evidence type="ECO:0000256" key="2">
    <source>
        <dbReference type="ARBA" id="ARBA00004922"/>
    </source>
</evidence>
<organism evidence="13 14">
    <name type="scientific">Paramuricea clavata</name>
    <name type="common">Red gorgonian</name>
    <name type="synonym">Violescent sea-whip</name>
    <dbReference type="NCBI Taxonomy" id="317549"/>
    <lineage>
        <taxon>Eukaryota</taxon>
        <taxon>Metazoa</taxon>
        <taxon>Cnidaria</taxon>
        <taxon>Anthozoa</taxon>
        <taxon>Octocorallia</taxon>
        <taxon>Malacalcyonacea</taxon>
        <taxon>Plexauridae</taxon>
        <taxon>Paramuricea</taxon>
    </lineage>
</organism>
<keyword evidence="6 12" id="KW-0812">Transmembrane</keyword>
<accession>A0A7D9HND5</accession>
<comment type="subcellular location">
    <subcellularLocation>
        <location evidence="1 12">Endoplasmic reticulum membrane</location>
        <topology evidence="1 12">Multi-pass membrane protein</topology>
    </subcellularLocation>
</comment>
<protein>
    <recommendedName>
        <fullName evidence="12">Mannosyltransferase</fullName>
        <ecNumber evidence="12">2.4.1.-</ecNumber>
    </recommendedName>
</protein>
<dbReference type="GO" id="GO:0005789">
    <property type="term" value="C:endoplasmic reticulum membrane"/>
    <property type="evidence" value="ECO:0007669"/>
    <property type="project" value="UniProtKB-SubCell"/>
</dbReference>